<dbReference type="PANTHER" id="PTHR31050:SF3">
    <property type="entry name" value="OS08G0412800 PROTEIN"/>
    <property type="match status" value="1"/>
</dbReference>
<comment type="caution">
    <text evidence="1">The sequence shown here is derived from an EMBL/GenBank/DDBJ whole genome shotgun (WGS) entry which is preliminary data.</text>
</comment>
<reference evidence="1" key="1">
    <citation type="journal article" date="2016" name="Nat. Genet.">
        <title>A high-quality carrot genome assembly provides new insights into carotenoid accumulation and asterid genome evolution.</title>
        <authorList>
            <person name="Iorizzo M."/>
            <person name="Ellison S."/>
            <person name="Senalik D."/>
            <person name="Zeng P."/>
            <person name="Satapoomin P."/>
            <person name="Huang J."/>
            <person name="Bowman M."/>
            <person name="Iovene M."/>
            <person name="Sanseverino W."/>
            <person name="Cavagnaro P."/>
            <person name="Yildiz M."/>
            <person name="Macko-Podgorni A."/>
            <person name="Moranska E."/>
            <person name="Grzebelus E."/>
            <person name="Grzebelus D."/>
            <person name="Ashrafi H."/>
            <person name="Zheng Z."/>
            <person name="Cheng S."/>
            <person name="Spooner D."/>
            <person name="Van Deynze A."/>
            <person name="Simon P."/>
        </authorList>
    </citation>
    <scope>NUCLEOTIDE SEQUENCE [LARGE SCALE GENOMIC DNA]</scope>
    <source>
        <tissue evidence="1">Leaf</tissue>
    </source>
</reference>
<dbReference type="EMBL" id="LNRQ01000007">
    <property type="protein sequence ID" value="KZM86580.1"/>
    <property type="molecule type" value="Genomic_DNA"/>
</dbReference>
<dbReference type="Pfam" id="PF06880">
    <property type="entry name" value="DUF1262"/>
    <property type="match status" value="2"/>
</dbReference>
<proteinExistence type="predicted"/>
<dbReference type="AlphaFoldDB" id="A0A161ZKN0"/>
<protein>
    <submittedName>
        <fullName evidence="1">Uncharacterized protein</fullName>
    </submittedName>
</protein>
<gene>
    <name evidence="1" type="ORF">DCAR_023714</name>
</gene>
<dbReference type="STRING" id="79200.A0A161ZKN0"/>
<organism evidence="1">
    <name type="scientific">Daucus carota subsp. sativus</name>
    <name type="common">Carrot</name>
    <dbReference type="NCBI Taxonomy" id="79200"/>
    <lineage>
        <taxon>Eukaryota</taxon>
        <taxon>Viridiplantae</taxon>
        <taxon>Streptophyta</taxon>
        <taxon>Embryophyta</taxon>
        <taxon>Tracheophyta</taxon>
        <taxon>Spermatophyta</taxon>
        <taxon>Magnoliopsida</taxon>
        <taxon>eudicotyledons</taxon>
        <taxon>Gunneridae</taxon>
        <taxon>Pentapetalae</taxon>
        <taxon>asterids</taxon>
        <taxon>campanulids</taxon>
        <taxon>Apiales</taxon>
        <taxon>Apiaceae</taxon>
        <taxon>Apioideae</taxon>
        <taxon>Scandiceae</taxon>
        <taxon>Daucinae</taxon>
        <taxon>Daucus</taxon>
        <taxon>Daucus sect. Daucus</taxon>
    </lineage>
</organism>
<evidence type="ECO:0000313" key="1">
    <source>
        <dbReference type="EMBL" id="KZM86580.1"/>
    </source>
</evidence>
<dbReference type="PANTHER" id="PTHR31050">
    <property type="entry name" value="OS08G0413200 PROTEIN"/>
    <property type="match status" value="1"/>
</dbReference>
<dbReference type="InterPro" id="IPR010683">
    <property type="entry name" value="DUF1262"/>
</dbReference>
<accession>A0A161ZKN0</accession>
<name>A0A161ZKN0_DAUCS</name>
<dbReference type="Gramene" id="KZM86580">
    <property type="protein sequence ID" value="KZM86580"/>
    <property type="gene ID" value="DCAR_023714"/>
</dbReference>
<sequence>MYMTRPISHYRSYPEFLSLPPDGPNSGYLVIQDIEPEEIVTCFILSQGYNRLPFPQNINLTTKYHSGENTYHAHYAFFPVLNQPLSTNQYYVINTHKRDKGKAYCCSKEEDVFTCCFCRHGADVEPRPLDPDNIYQQFEIVDDASEGSFYAKSVAHNGVPPWLLRRGGWTVQTKNSSSTKYILGEALGLDTALPGRLPDLSFPLSRMSSEAVVIGKWYCPFMFIRDGTLTARDQMENSRFYEMTLEQRWEQIFECNNNDHSNVVMVDAVVQREVVLVGDREAVWDEKNVVDKTIRFTSFGTTGEEVSVGLRLEIVERMKWEEERGGWLCGDERVVTVDKVEEFGGGAEGWRKLRCYVLVEREAAWDEKNVVDNTIMFTTYGSRGEEVSVGFSLEIVERMKWEEERVGWVSVVKSYDFKHTHQIRTLQNRITRKLGVTMYVTRRLSQYINYPEYLSIPPQGPNSGYLVIQDEESEIYYCFGLCKNRELIDLPFPQNKNLTTRYSSGTGKNKHTSHHDVTFFPVLNQPLSSNRYYAIEPHGKHKGKAYACSTEEDMITCCFADVVKDVKPRPFDSHDIYQQFEIANYETVCDQGGSFYAKSVARDAFPPHFLRRKGWEIQTKTPRNYTLGEALGTDSTLRALLPGLNFPLSSKSSEAVVVGKWYCPFMFIKEGRLTSRDQMADSMFYEMTLDKRWEQIFEREMIDHGNVVIVDAVVQREVVLVGGREAVWDEKNVVDNAIWFMSFGTNGEEVSVGLSVEIVERMKWEEERAGWVGGDERVMRVNRVEEFGGSVEGWRKLRCFVLVERFLLKRMDGSVVMTREFKHTHQLKCLWE</sequence>
<dbReference type="OMA" id="CKNRELI"/>